<reference evidence="2" key="1">
    <citation type="journal article" date="2023" name="Nat. Plants">
        <title>Single-cell RNA sequencing provides a high-resolution roadmap for understanding the multicellular compartmentation of specialized metabolism.</title>
        <authorList>
            <person name="Sun S."/>
            <person name="Shen X."/>
            <person name="Li Y."/>
            <person name="Li Y."/>
            <person name="Wang S."/>
            <person name="Li R."/>
            <person name="Zhang H."/>
            <person name="Shen G."/>
            <person name="Guo B."/>
            <person name="Wei J."/>
            <person name="Xu J."/>
            <person name="St-Pierre B."/>
            <person name="Chen S."/>
            <person name="Sun C."/>
        </authorList>
    </citation>
    <scope>NUCLEOTIDE SEQUENCE [LARGE SCALE GENOMIC DNA]</scope>
</reference>
<protein>
    <submittedName>
        <fullName evidence="1">Uncharacterized protein</fullName>
    </submittedName>
</protein>
<evidence type="ECO:0000313" key="2">
    <source>
        <dbReference type="Proteomes" id="UP001060085"/>
    </source>
</evidence>
<comment type="caution">
    <text evidence="1">The sequence shown here is derived from an EMBL/GenBank/DDBJ whole genome shotgun (WGS) entry which is preliminary data.</text>
</comment>
<organism evidence="1 2">
    <name type="scientific">Catharanthus roseus</name>
    <name type="common">Madagascar periwinkle</name>
    <name type="synonym">Vinca rosea</name>
    <dbReference type="NCBI Taxonomy" id="4058"/>
    <lineage>
        <taxon>Eukaryota</taxon>
        <taxon>Viridiplantae</taxon>
        <taxon>Streptophyta</taxon>
        <taxon>Embryophyta</taxon>
        <taxon>Tracheophyta</taxon>
        <taxon>Spermatophyta</taxon>
        <taxon>Magnoliopsida</taxon>
        <taxon>eudicotyledons</taxon>
        <taxon>Gunneridae</taxon>
        <taxon>Pentapetalae</taxon>
        <taxon>asterids</taxon>
        <taxon>lamiids</taxon>
        <taxon>Gentianales</taxon>
        <taxon>Apocynaceae</taxon>
        <taxon>Rauvolfioideae</taxon>
        <taxon>Vinceae</taxon>
        <taxon>Catharanthinae</taxon>
        <taxon>Catharanthus</taxon>
    </lineage>
</organism>
<dbReference type="Proteomes" id="UP001060085">
    <property type="component" value="Linkage Group LG07"/>
</dbReference>
<sequence length="184" mass="22071">MDERFHKRKGDYEGYYDSYNYGGYNYRRSSQTLGTTSRPLIYNNLKLPLLYGTFGPYDYKVWEQNVESLFYSYCVREEEKFQLVLKSLPYEVKVWWDSKCENGRRIGVQQIKIWSLMKQSLKNRFGVGNHVEQRQVQQKVKFMESLMVEEFLKIKELSQDKIEENLKIPCLGRVTQKGTLLYHE</sequence>
<name>A0ACB9ZYL4_CATRO</name>
<dbReference type="EMBL" id="CM044707">
    <property type="protein sequence ID" value="KAI5653075.1"/>
    <property type="molecule type" value="Genomic_DNA"/>
</dbReference>
<keyword evidence="2" id="KW-1185">Reference proteome</keyword>
<evidence type="ECO:0000313" key="1">
    <source>
        <dbReference type="EMBL" id="KAI5653075.1"/>
    </source>
</evidence>
<proteinExistence type="predicted"/>
<accession>A0ACB9ZYL4</accession>
<gene>
    <name evidence="1" type="ORF">M9H77_30262</name>
</gene>